<dbReference type="SUPFAM" id="SSF51004">
    <property type="entry name" value="C-terminal (heme d1) domain of cytochrome cd1-nitrite reductase"/>
    <property type="match status" value="1"/>
</dbReference>
<comment type="caution">
    <text evidence="2">The sequence shown here is derived from an EMBL/GenBank/DDBJ whole genome shotgun (WGS) entry which is preliminary data.</text>
</comment>
<evidence type="ECO:0000259" key="1">
    <source>
        <dbReference type="Pfam" id="PF01400"/>
    </source>
</evidence>
<evidence type="ECO:0000313" key="2">
    <source>
        <dbReference type="EMBL" id="SAK57831.1"/>
    </source>
</evidence>
<dbReference type="InterPro" id="IPR051200">
    <property type="entry name" value="Host-pathogen_enzymatic-act"/>
</dbReference>
<dbReference type="PANTHER" id="PTHR47197:SF3">
    <property type="entry name" value="DIHYDRO-HEME D1 DEHYDROGENASE"/>
    <property type="match status" value="1"/>
</dbReference>
<keyword evidence="3" id="KW-1185">Reference proteome</keyword>
<dbReference type="Gene3D" id="3.40.390.10">
    <property type="entry name" value="Collagenase (Catalytic Domain)"/>
    <property type="match status" value="1"/>
</dbReference>
<protein>
    <recommendedName>
        <fullName evidence="1">Peptidase M12A domain-containing protein</fullName>
    </recommendedName>
</protein>
<dbReference type="AlphaFoldDB" id="A0A158AIU4"/>
<dbReference type="InterPro" id="IPR015943">
    <property type="entry name" value="WD40/YVTN_repeat-like_dom_sf"/>
</dbReference>
<dbReference type="InterPro" id="IPR001506">
    <property type="entry name" value="Peptidase_M12A"/>
</dbReference>
<dbReference type="EMBL" id="FCOF02000008">
    <property type="protein sequence ID" value="SAK57831.1"/>
    <property type="molecule type" value="Genomic_DNA"/>
</dbReference>
<name>A0A158AIU4_9BURK</name>
<dbReference type="PANTHER" id="PTHR47197">
    <property type="entry name" value="PROTEIN NIRF"/>
    <property type="match status" value="1"/>
</dbReference>
<dbReference type="GO" id="GO:0008237">
    <property type="term" value="F:metallopeptidase activity"/>
    <property type="evidence" value="ECO:0007669"/>
    <property type="project" value="InterPro"/>
</dbReference>
<sequence length="588" mass="63952">MAVIMEKKMRRIIALIIALLLGMLLSGCGGGDSSTAALSSTTKSSVEEASAQDKSTVKGYALSTVIWKQIPIGVCWDMSSADFAQYAKERSWTRLAVQESWEEHSSVEFAGWQQCTNDPSFYGIRISVEDIAGSGPHTRGLGAMLNNVVGGMALNFTFANWSPSCRGREEYCIRNVAAHEFGHALGFAHEQNRPDTPSTCKEPAQGTIGDTMIGAWDLASVMNYCNPEWNGNGKLSATDIAMAQKYYGVPLLKGSFYVGKTWTSAPAKVVAYDASTLAEKATFEFPDHSFAGIFSSGDGTRAHVALRKALNMSYYVATIDTATNKVLSMTDELITSSSADNDLLPSLDGRQFYVAESRDSAIGIIDTDSGKATKRIVLSGYSPRKFATAKDDRGSLYVLADNSNTWPRMREILRVDLASGAITRSYPAGFTPLGNPSTYYKKPELAATPDAKKAYFVLFTAPAEGNLTELDLASGTMRTLTDLPVIKPTFLSAATNEQILFGDDSSGNPNLITLYDVSKRKTTPLLTATYLQQVQYEPRTRSIFHANGVSSYVNQLRPLATGDGYSNTDLRLFAPVHPQTISFVFARR</sequence>
<dbReference type="Proteomes" id="UP000054870">
    <property type="component" value="Unassembled WGS sequence"/>
</dbReference>
<dbReference type="PROSITE" id="PS51257">
    <property type="entry name" value="PROKAR_LIPOPROTEIN"/>
    <property type="match status" value="1"/>
</dbReference>
<dbReference type="Pfam" id="PF01400">
    <property type="entry name" value="Astacin"/>
    <property type="match status" value="1"/>
</dbReference>
<proteinExistence type="predicted"/>
<feature type="domain" description="Peptidase M12A" evidence="1">
    <location>
        <begin position="175"/>
        <end position="196"/>
    </location>
</feature>
<dbReference type="Gene3D" id="2.130.10.10">
    <property type="entry name" value="YVTN repeat-like/Quinoprotein amine dehydrogenase"/>
    <property type="match status" value="1"/>
</dbReference>
<reference evidence="2" key="1">
    <citation type="submission" date="2016-01" db="EMBL/GenBank/DDBJ databases">
        <authorList>
            <person name="Peeters C."/>
        </authorList>
    </citation>
    <scope>NUCLEOTIDE SEQUENCE [LARGE SCALE GENOMIC DNA]</scope>
    <source>
        <strain evidence="2">LMG 29318</strain>
    </source>
</reference>
<accession>A0A158AIU4</accession>
<dbReference type="SUPFAM" id="SSF55486">
    <property type="entry name" value="Metalloproteases ('zincins'), catalytic domain"/>
    <property type="match status" value="1"/>
</dbReference>
<dbReference type="InterPro" id="IPR011048">
    <property type="entry name" value="Haem_d1_sf"/>
</dbReference>
<dbReference type="InterPro" id="IPR024079">
    <property type="entry name" value="MetalloPept_cat_dom_sf"/>
</dbReference>
<organism evidence="2 3">
    <name type="scientific">Caballeronia catudaia</name>
    <dbReference type="NCBI Taxonomy" id="1777136"/>
    <lineage>
        <taxon>Bacteria</taxon>
        <taxon>Pseudomonadati</taxon>
        <taxon>Pseudomonadota</taxon>
        <taxon>Betaproteobacteria</taxon>
        <taxon>Burkholderiales</taxon>
        <taxon>Burkholderiaceae</taxon>
        <taxon>Caballeronia</taxon>
    </lineage>
</organism>
<gene>
    <name evidence="2" type="ORF">AWB75_02271</name>
</gene>
<evidence type="ECO:0000313" key="3">
    <source>
        <dbReference type="Proteomes" id="UP000054870"/>
    </source>
</evidence>